<comment type="caution">
    <text evidence="14">The sequence shown here is derived from an EMBL/GenBank/DDBJ whole genome shotgun (WGS) entry which is preliminary data.</text>
</comment>
<feature type="domain" description="CSC1/OSCA1-like 7TM region" evidence="10">
    <location>
        <begin position="533"/>
        <end position="805"/>
    </location>
</feature>
<evidence type="ECO:0000313" key="14">
    <source>
        <dbReference type="EMBL" id="PON25789.1"/>
    </source>
</evidence>
<dbReference type="InterPro" id="IPR045122">
    <property type="entry name" value="Csc1-like"/>
</dbReference>
<comment type="similarity">
    <text evidence="2">Belongs to the CSC1 (TC 1.A.17) family.</text>
</comment>
<feature type="transmembrane region" description="Helical" evidence="9">
    <location>
        <begin position="535"/>
        <end position="559"/>
    </location>
</feature>
<evidence type="ECO:0000256" key="4">
    <source>
        <dbReference type="ARBA" id="ARBA00022692"/>
    </source>
</evidence>
<sequence length="1070" mass="120516">MPLQPELLPHRQLLDIAMSWHGLLERGLTLPNDTRVGSGRDGSSGGTLSTANGNKTASLSKLGATFAPVAIYMSICLVCFIFLRPRFKRVYAPKTIPSLRYPEKPTPELPSGLFNWIKPFYKIPDTYVLNYGSLDAYFFLRYLKVLRNISLVGCCIVWPILFPIHGTGGNDLTQLELLTIGNVLTGSTKLWAHAFVAWLFFGFTLFTIVRECIYFVNLRQAYLSSPYYADRLSSRTMLLLCVPKPYRDEARLRKLYGDSAKRIFIPRTTKELANLVKEREETAMRLEKAEIALIKKANAARNKHYRKHPQSAGVRRWFTTGREIRALNGRNIEDGKDMSSHNEMSTVDSGETVRQSNEPREAVLSDIQVVPDIGIQDHINTFNNEGGKNVTGHEEEEVIKAEDLDYVHPYGLGDNLPDVRGSVAALWISAEDRPHHRPIGNFGRRVDTIRWTRNRLKELNKEIFQLRRRIRRGEAEPLPAAFIEFDTQEAAHAAQQVVVHHLPLQMAPGLLGIRPEEVIWKSLRMRWWERIIRRLAILCAITAAIIFWSIPAAFVGIVSNIDFLTKEVPFLHWVGDLPSFVKGVIGGFLPPFALSVLMALVPVLLRICAAQAGIPSLVIGELFTQNAYFAFQVVQVFLVTTITSAASGALQSIIENPLGIQSLLAQNLPKASNFYLSYILIQCLATGGTSLLQAFSVIRHEIVAKTTDVPRTRFRTWRKLRPARWGGIFPVFTNMGVIALSYACIAPLILVFCAGGMAFMGMVWKYNLIYVFDTSTDSKGLFYPRALQQLIIGLYLAQICLIGLLILNKAYGPMGLVIALLLLTGLIHFLLRDAISRLMWNLPQTLALEEQIQEEEKMKLAAESDIAEADGNDAGGAAAAYFDVEQAFGEEEEEPDTEDTDEDDHHVVSNRGLEGASSLRMAVTAWLKAAAMKKFSTEADKYGINEYLRRTFAFLRNGDGEEPPGFLIRWLHPEEHEDFVALRKLLPQEERPPIAYRQGDKRATYEPPELWEPKPTLWIPRDEARVSRQEVAHTRLSTPIFDRGAELSKSGRIIIDDIDAAPFEEHRRLL</sequence>
<dbReference type="Pfam" id="PF13967">
    <property type="entry name" value="RSN1_TM"/>
    <property type="match status" value="1"/>
</dbReference>
<dbReference type="InterPro" id="IPR022257">
    <property type="entry name" value="PHM7_ext"/>
</dbReference>
<evidence type="ECO:0000256" key="7">
    <source>
        <dbReference type="SAM" id="Coils"/>
    </source>
</evidence>
<evidence type="ECO:0000256" key="3">
    <source>
        <dbReference type="ARBA" id="ARBA00022448"/>
    </source>
</evidence>
<evidence type="ECO:0000256" key="2">
    <source>
        <dbReference type="ARBA" id="ARBA00007779"/>
    </source>
</evidence>
<dbReference type="AlphaFoldDB" id="A0A2P4ZNB7"/>
<evidence type="ECO:0000256" key="5">
    <source>
        <dbReference type="ARBA" id="ARBA00022989"/>
    </source>
</evidence>
<feature type="transmembrane region" description="Helical" evidence="9">
    <location>
        <begin position="790"/>
        <end position="807"/>
    </location>
</feature>
<dbReference type="InterPro" id="IPR027815">
    <property type="entry name" value="CSC1/OSCA1-like_cyt"/>
</dbReference>
<evidence type="ECO:0000256" key="8">
    <source>
        <dbReference type="SAM" id="MobiDB-lite"/>
    </source>
</evidence>
<reference evidence="14 15" key="1">
    <citation type="journal article" date="2016" name="Genome Announc.">
        <title>Draft Whole-Genome Sequence of Trichoderma gamsii T6085, a Promising Biocontrol Agent of Fusarium Head Blight on Wheat.</title>
        <authorList>
            <person name="Baroncelli R."/>
            <person name="Zapparata A."/>
            <person name="Piaggeschi G."/>
            <person name="Sarrocco S."/>
            <person name="Vannacci G."/>
        </authorList>
    </citation>
    <scope>NUCLEOTIDE SEQUENCE [LARGE SCALE GENOMIC DNA]</scope>
    <source>
        <strain evidence="14 15">T6085</strain>
    </source>
</reference>
<feature type="domain" description="10TM putative phosphate transporter extracellular tail" evidence="11">
    <location>
        <begin position="970"/>
        <end position="1056"/>
    </location>
</feature>
<name>A0A2P4ZNB7_9HYPO</name>
<protein>
    <recommendedName>
        <fullName evidence="16">DUF221 domain-containing protein</fullName>
    </recommendedName>
</protein>
<feature type="transmembrane region" description="Helical" evidence="9">
    <location>
        <begin position="579"/>
        <end position="605"/>
    </location>
</feature>
<evidence type="ECO:0000256" key="1">
    <source>
        <dbReference type="ARBA" id="ARBA00004141"/>
    </source>
</evidence>
<dbReference type="Proteomes" id="UP000054821">
    <property type="component" value="Unassembled WGS sequence"/>
</dbReference>
<keyword evidence="7" id="KW-0175">Coiled coil</keyword>
<proteinExistence type="inferred from homology"/>
<evidence type="ECO:0000256" key="6">
    <source>
        <dbReference type="ARBA" id="ARBA00023136"/>
    </source>
</evidence>
<feature type="transmembrane region" description="Helical" evidence="9">
    <location>
        <begin position="626"/>
        <end position="654"/>
    </location>
</feature>
<evidence type="ECO:0000259" key="12">
    <source>
        <dbReference type="Pfam" id="PF13967"/>
    </source>
</evidence>
<accession>A0A2P4ZNB7</accession>
<evidence type="ECO:0000259" key="10">
    <source>
        <dbReference type="Pfam" id="PF02714"/>
    </source>
</evidence>
<evidence type="ECO:0000313" key="15">
    <source>
        <dbReference type="Proteomes" id="UP000054821"/>
    </source>
</evidence>
<evidence type="ECO:0008006" key="16">
    <source>
        <dbReference type="Google" id="ProtNLM"/>
    </source>
</evidence>
<evidence type="ECO:0000259" key="11">
    <source>
        <dbReference type="Pfam" id="PF12621"/>
    </source>
</evidence>
<dbReference type="GeneID" id="29983467"/>
<dbReference type="PANTHER" id="PTHR13018">
    <property type="entry name" value="PROBABLE MEMBRANE PROTEIN DUF221-RELATED"/>
    <property type="match status" value="1"/>
</dbReference>
<feature type="transmembrane region" description="Helical" evidence="9">
    <location>
        <begin position="62"/>
        <end position="83"/>
    </location>
</feature>
<dbReference type="InterPro" id="IPR003864">
    <property type="entry name" value="CSC1/OSCA1-like_7TM"/>
</dbReference>
<comment type="subcellular location">
    <subcellularLocation>
        <location evidence="1">Membrane</location>
        <topology evidence="1">Multi-pass membrane protein</topology>
    </subcellularLocation>
</comment>
<feature type="region of interest" description="Disordered" evidence="8">
    <location>
        <begin position="332"/>
        <end position="357"/>
    </location>
</feature>
<feature type="domain" description="CSC1/OSCA1-like cytosolic" evidence="13">
    <location>
        <begin position="234"/>
        <end position="521"/>
    </location>
</feature>
<dbReference type="GO" id="GO:0005227">
    <property type="term" value="F:calcium-activated cation channel activity"/>
    <property type="evidence" value="ECO:0007669"/>
    <property type="project" value="InterPro"/>
</dbReference>
<dbReference type="EMBL" id="JPDN02000016">
    <property type="protein sequence ID" value="PON25789.1"/>
    <property type="molecule type" value="Genomic_DNA"/>
</dbReference>
<feature type="transmembrane region" description="Helical" evidence="9">
    <location>
        <begin position="749"/>
        <end position="769"/>
    </location>
</feature>
<keyword evidence="6 9" id="KW-0472">Membrane</keyword>
<dbReference type="Pfam" id="PF02714">
    <property type="entry name" value="RSN1_7TM"/>
    <property type="match status" value="1"/>
</dbReference>
<feature type="transmembrane region" description="Helical" evidence="9">
    <location>
        <begin position="674"/>
        <end position="695"/>
    </location>
</feature>
<keyword evidence="3" id="KW-0813">Transport</keyword>
<evidence type="ECO:0000256" key="9">
    <source>
        <dbReference type="SAM" id="Phobius"/>
    </source>
</evidence>
<keyword evidence="15" id="KW-1185">Reference proteome</keyword>
<keyword evidence="5 9" id="KW-1133">Transmembrane helix</keyword>
<dbReference type="PANTHER" id="PTHR13018:SF53">
    <property type="entry name" value="DUF221 DOMAIN PROTEIN"/>
    <property type="match status" value="1"/>
</dbReference>
<dbReference type="GO" id="GO:0005886">
    <property type="term" value="C:plasma membrane"/>
    <property type="evidence" value="ECO:0007669"/>
    <property type="project" value="TreeGrafter"/>
</dbReference>
<feature type="transmembrane region" description="Helical" evidence="9">
    <location>
        <begin position="813"/>
        <end position="831"/>
    </location>
</feature>
<evidence type="ECO:0000259" key="13">
    <source>
        <dbReference type="Pfam" id="PF14703"/>
    </source>
</evidence>
<keyword evidence="4 9" id="KW-0812">Transmembrane</keyword>
<dbReference type="Pfam" id="PF12621">
    <property type="entry name" value="PHM7_ext"/>
    <property type="match status" value="1"/>
</dbReference>
<feature type="compositionally biased region" description="Polar residues" evidence="8">
    <location>
        <begin position="341"/>
        <end position="356"/>
    </location>
</feature>
<feature type="transmembrane region" description="Helical" evidence="9">
    <location>
        <begin position="145"/>
        <end position="164"/>
    </location>
</feature>
<gene>
    <name evidence="14" type="ORF">TGAM01_v205226</name>
</gene>
<feature type="coiled-coil region" evidence="7">
    <location>
        <begin position="449"/>
        <end position="476"/>
    </location>
</feature>
<dbReference type="RefSeq" id="XP_018663422.2">
    <property type="nucleotide sequence ID" value="XM_018803384.2"/>
</dbReference>
<organism evidence="14 15">
    <name type="scientific">Trichoderma gamsii</name>
    <dbReference type="NCBI Taxonomy" id="398673"/>
    <lineage>
        <taxon>Eukaryota</taxon>
        <taxon>Fungi</taxon>
        <taxon>Dikarya</taxon>
        <taxon>Ascomycota</taxon>
        <taxon>Pezizomycotina</taxon>
        <taxon>Sordariomycetes</taxon>
        <taxon>Hypocreomycetidae</taxon>
        <taxon>Hypocreales</taxon>
        <taxon>Hypocreaceae</taxon>
        <taxon>Trichoderma</taxon>
    </lineage>
</organism>
<feature type="transmembrane region" description="Helical" evidence="9">
    <location>
        <begin position="190"/>
        <end position="209"/>
    </location>
</feature>
<dbReference type="Pfam" id="PF14703">
    <property type="entry name" value="PHM7_cyt"/>
    <property type="match status" value="1"/>
</dbReference>
<dbReference type="InterPro" id="IPR032880">
    <property type="entry name" value="CSC1/OSCA1-like_N"/>
</dbReference>
<feature type="domain" description="CSC1/OSCA1-like N-terminal transmembrane" evidence="12">
    <location>
        <begin position="62"/>
        <end position="211"/>
    </location>
</feature>